<protein>
    <recommendedName>
        <fullName evidence="2">CCHC-type domain-containing protein</fullName>
    </recommendedName>
</protein>
<evidence type="ECO:0000313" key="3">
    <source>
        <dbReference type="EMBL" id="CAB4262994.1"/>
    </source>
</evidence>
<dbReference type="Pfam" id="PF03372">
    <property type="entry name" value="Exo_endo_phos"/>
    <property type="match status" value="1"/>
</dbReference>
<dbReference type="InterPro" id="IPR012337">
    <property type="entry name" value="RNaseH-like_sf"/>
</dbReference>
<reference evidence="3 4" key="1">
    <citation type="submission" date="2020-05" db="EMBL/GenBank/DDBJ databases">
        <authorList>
            <person name="Campoy J."/>
            <person name="Schneeberger K."/>
            <person name="Spophaly S."/>
        </authorList>
    </citation>
    <scope>NUCLEOTIDE SEQUENCE [LARGE SCALE GENOMIC DNA]</scope>
    <source>
        <strain evidence="3">PruArmRojPasFocal</strain>
    </source>
</reference>
<evidence type="ECO:0000256" key="1">
    <source>
        <dbReference type="PROSITE-ProRule" id="PRU00047"/>
    </source>
</evidence>
<dbReference type="Gene3D" id="3.30.420.10">
    <property type="entry name" value="Ribonuclease H-like superfamily/Ribonuclease H"/>
    <property type="match status" value="1"/>
</dbReference>
<dbReference type="PROSITE" id="PS50158">
    <property type="entry name" value="ZF_CCHC"/>
    <property type="match status" value="1"/>
</dbReference>
<dbReference type="InterPro" id="IPR002156">
    <property type="entry name" value="RNaseH_domain"/>
</dbReference>
<dbReference type="Pfam" id="PF14392">
    <property type="entry name" value="zf-CCHC_4"/>
    <property type="match status" value="1"/>
</dbReference>
<dbReference type="GO" id="GO:0004523">
    <property type="term" value="F:RNA-DNA hybrid ribonuclease activity"/>
    <property type="evidence" value="ECO:0007669"/>
    <property type="project" value="InterPro"/>
</dbReference>
<dbReference type="InterPro" id="IPR036691">
    <property type="entry name" value="Endo/exonu/phosph_ase_sf"/>
</dbReference>
<organism evidence="3 4">
    <name type="scientific">Prunus armeniaca</name>
    <name type="common">Apricot</name>
    <name type="synonym">Armeniaca vulgaris</name>
    <dbReference type="NCBI Taxonomy" id="36596"/>
    <lineage>
        <taxon>Eukaryota</taxon>
        <taxon>Viridiplantae</taxon>
        <taxon>Streptophyta</taxon>
        <taxon>Embryophyta</taxon>
        <taxon>Tracheophyta</taxon>
        <taxon>Spermatophyta</taxon>
        <taxon>Magnoliopsida</taxon>
        <taxon>eudicotyledons</taxon>
        <taxon>Gunneridae</taxon>
        <taxon>Pentapetalae</taxon>
        <taxon>rosids</taxon>
        <taxon>fabids</taxon>
        <taxon>Rosales</taxon>
        <taxon>Rosaceae</taxon>
        <taxon>Amygdaloideae</taxon>
        <taxon>Amygdaleae</taxon>
        <taxon>Prunus</taxon>
    </lineage>
</organism>
<dbReference type="EMBL" id="CAEKDK010000001">
    <property type="protein sequence ID" value="CAB4262994.1"/>
    <property type="molecule type" value="Genomic_DNA"/>
</dbReference>
<dbReference type="Proteomes" id="UP000507222">
    <property type="component" value="Unassembled WGS sequence"/>
</dbReference>
<keyword evidence="1" id="KW-0479">Metal-binding</keyword>
<name>A0A6J5TGK7_PRUAR</name>
<dbReference type="GO" id="GO:0008270">
    <property type="term" value="F:zinc ion binding"/>
    <property type="evidence" value="ECO:0007669"/>
    <property type="project" value="UniProtKB-KW"/>
</dbReference>
<dbReference type="InterPro" id="IPR025836">
    <property type="entry name" value="Zn_knuckle_CX2CX4HX4C"/>
</dbReference>
<sequence>MLMIWSTVREVVVKDIGETLFLFIFATEKDRQKVLRSGPWNFDKALVLLETPDGSIAPSKMLLKYADLWIQVHNVPLSYMSTNIGRQIGNSFGRCLDVMEGMDGECLGRFLRIRVRVDVSKPLRRGKKMLLPYGNTVFVEFRYERLPEFCFCCGRVGHVFKECSFVDQVAKQAREKPYGIWLKATKDFHPIRAGSPKRNRGSGMGTNKTRGLAEDGESGAHGEWLVQQGAPIHAQHLSSDEEGDWVKEREMKEGRQKGSSSGEKVDEFSMGPLGRQRHRADVATPQDPANQVITDISRPLQKPIIIEEEGVVIKEKIIRSNSTIKAVETMAIKGDVSIQTVASRFKAVFGEERRHSLHNLHGHNPLSSIEGGLGILSGAQKNVEFRSDSKLEQLEDPMQYEACAGQEHKHKANSKVVEGRGNVKQGQEAFQPIHMEGIRDQEAERERHYDYLFNQSGGINRANPPRAMRILSWNVQGLGAPRTFHSLKNVLREKKPDLVFLMETKVTANQMENKRIQLGMKGVVKVARMGLGGGLALFWRSGWDLRLLSYSVGHIHVLITGSNDSQFYLTGFYGHPETQQRNHSWELLRRLLHTVQGAWVARSYPDGSMVEERLDRCVSNGVFFDRYSHLTTNHLVAVGSDHYSIQVEACVDDPEASAKRTRRFHFEEIWTKEPDFDKVIEEAWKVTDRVKGVRNSLSMCAKELKTWNYVHFGNVRNQLKYAYKELAALQGRLTTDQSALKAKVEKTISELLEKQKIMWRQRSRVAWLKEGDKNTHFFHGRASSRSKRNRVCGIFHENQVWQTDVQRIGDLFCDYFKTLFSSSGSQRMERILNEVRPVITSATNDRLLQVFTREELDHTLFQMFPTKAHGHNGMPALFFQKYWHIVGNKVVDKCLQILNGEESGREFNHTLIALIPKIKMTTTISKFQLISLCTTVYKMIAKTIANRLKAILPHVITENQSVFVPNRMILDNVMAAFEIMHTIKGVKKGRDVKMALKLDMAKAYDRVEWFFFREMMLKLGFSSTWVAKVMDCISTPTFLCFGRALLLGILSHSVGYGKDVLFLHICFLCVLRGSRVYCVVQKGGATKDVCMALETLFQIYEEVSGQQINYSKSAFSLSPNATRADFDIAGALNVPVVQCHEKYLGLPTIAGKGRKQLFQHLKDKLWKHISGWKEKLLSRAGKEILIKAVSQAIPTYSMSCFRIPKGLCKELNGIMAQFWWARVKDKRGIDWVKWEMLCKSKFAGGLGFRDLEAFNQALLTKQCQCIIQTPESLVARIFRARYHPSAPFLEAGVGTNPSFIWRSLQWGKELLNKGLRWRVGNGESIQVYTNKWLPVPSFFKIMSAPQLPLSTLVCDLFTSSGQWNVPLLKDIFWDQEVEAILQIPLVSLASHDCLIWHYERNGMYSVKSGYQLTRLEKDIMCGESSAGVNLSSRFWKKIWALKIPNKIKFFLWRRCGATQLGGNVCEVSRVNSFRELWYAVQISSGGEEQGLFAYLRWGLWNWRDSLIFEAKSETATQLLHRMHTLAQEFFDVNNSSHTSHGRQSSPQASLHVWRPPAVGIYKINVDRALKSGDSIRGVGVVVRNENGDFMAACVRRIQASYGARQMELMATIEGLRFAIDMGFTDAVLEMDAQDCIHSILSTECNGVDGLLIEEVKSLLNNFRAVGCQWTPRCSNKVAHDLA</sequence>
<dbReference type="CDD" id="cd01650">
    <property type="entry name" value="RT_nLTR_like"/>
    <property type="match status" value="1"/>
</dbReference>
<evidence type="ECO:0000259" key="2">
    <source>
        <dbReference type="PROSITE" id="PS50158"/>
    </source>
</evidence>
<dbReference type="InterPro" id="IPR044730">
    <property type="entry name" value="RNase_H-like_dom_plant"/>
</dbReference>
<dbReference type="InterPro" id="IPR043502">
    <property type="entry name" value="DNA/RNA_pol_sf"/>
</dbReference>
<dbReference type="InterPro" id="IPR036397">
    <property type="entry name" value="RNaseH_sf"/>
</dbReference>
<dbReference type="InterPro" id="IPR000477">
    <property type="entry name" value="RT_dom"/>
</dbReference>
<keyword evidence="1" id="KW-0863">Zinc-finger</keyword>
<dbReference type="Pfam" id="PF00078">
    <property type="entry name" value="RVT_1"/>
    <property type="match status" value="1"/>
</dbReference>
<dbReference type="SUPFAM" id="SSF53098">
    <property type="entry name" value="Ribonuclease H-like"/>
    <property type="match status" value="1"/>
</dbReference>
<accession>A0A6J5TGK7</accession>
<dbReference type="SUPFAM" id="SSF56672">
    <property type="entry name" value="DNA/RNA polymerases"/>
    <property type="match status" value="1"/>
</dbReference>
<dbReference type="PANTHER" id="PTHR33116:SF86">
    <property type="entry name" value="REVERSE TRANSCRIPTASE DOMAIN-CONTAINING PROTEIN"/>
    <property type="match status" value="1"/>
</dbReference>
<dbReference type="Gene3D" id="3.60.10.10">
    <property type="entry name" value="Endonuclease/exonuclease/phosphatase"/>
    <property type="match status" value="1"/>
</dbReference>
<dbReference type="PANTHER" id="PTHR33116">
    <property type="entry name" value="REVERSE TRANSCRIPTASE ZINC-BINDING DOMAIN-CONTAINING PROTEIN-RELATED-RELATED"/>
    <property type="match status" value="1"/>
</dbReference>
<gene>
    <name evidence="3" type="ORF">CURHAP_LOCUS2532</name>
</gene>
<dbReference type="InterPro" id="IPR005135">
    <property type="entry name" value="Endo/exonuclease/phosphatase"/>
</dbReference>
<dbReference type="GO" id="GO:0003676">
    <property type="term" value="F:nucleic acid binding"/>
    <property type="evidence" value="ECO:0007669"/>
    <property type="project" value="InterPro"/>
</dbReference>
<dbReference type="InterPro" id="IPR025558">
    <property type="entry name" value="DUF4283"/>
</dbReference>
<dbReference type="SUPFAM" id="SSF56219">
    <property type="entry name" value="DNase I-like"/>
    <property type="match status" value="1"/>
</dbReference>
<feature type="domain" description="CCHC-type" evidence="2">
    <location>
        <begin position="150"/>
        <end position="163"/>
    </location>
</feature>
<keyword evidence="1" id="KW-0862">Zinc</keyword>
<proteinExistence type="predicted"/>
<dbReference type="Pfam" id="PF14111">
    <property type="entry name" value="DUF4283"/>
    <property type="match status" value="1"/>
</dbReference>
<dbReference type="CDD" id="cd06222">
    <property type="entry name" value="RNase_H_like"/>
    <property type="match status" value="1"/>
</dbReference>
<evidence type="ECO:0000313" key="4">
    <source>
        <dbReference type="Proteomes" id="UP000507222"/>
    </source>
</evidence>
<dbReference type="Pfam" id="PF13456">
    <property type="entry name" value="RVT_3"/>
    <property type="match status" value="1"/>
</dbReference>
<dbReference type="InterPro" id="IPR001878">
    <property type="entry name" value="Znf_CCHC"/>
</dbReference>